<organism evidence="1 2">
    <name type="scientific">Pantoea stewartii subsp. stewartii DC283</name>
    <dbReference type="NCBI Taxonomy" id="660596"/>
    <lineage>
        <taxon>Bacteria</taxon>
        <taxon>Pseudomonadati</taxon>
        <taxon>Pseudomonadota</taxon>
        <taxon>Gammaproteobacteria</taxon>
        <taxon>Enterobacterales</taxon>
        <taxon>Erwiniaceae</taxon>
        <taxon>Pantoea</taxon>
    </lineage>
</organism>
<sequence>MNKELSKEIGRRMVQICDAFSALEFAYRNYDGSKDASDIVAVIGVATHSGMTAFENLQNALDKVSKSENDSEKHSN</sequence>
<accession>H3R8Z7</accession>
<protein>
    <submittedName>
        <fullName evidence="1">Uncharacterized protein</fullName>
    </submittedName>
</protein>
<dbReference type="AlphaFoldDB" id="H3R8Z7"/>
<comment type="caution">
    <text evidence="1">The sequence shown here is derived from an EMBL/GenBank/DDBJ whole genome shotgun (WGS) entry which is preliminary data.</text>
</comment>
<dbReference type="RefSeq" id="WP_006117837.1">
    <property type="nucleotide sequence ID" value="NZ_AHIE01000002.1"/>
</dbReference>
<dbReference type="PATRIC" id="fig|660596.6.peg.332"/>
<evidence type="ECO:0000313" key="1">
    <source>
        <dbReference type="EMBL" id="EHU01660.1"/>
    </source>
</evidence>
<reference evidence="1 2" key="1">
    <citation type="journal article" date="2012" name="Mol. Microbiol.">
        <title>The genetic and structural basis of two distinct terminal side branch residues in stewartan and amylovoran exopolysaccharides and their potential role in host adaptation.</title>
        <authorList>
            <person name="Wang X."/>
            <person name="Yang F."/>
            <person name="von Bodman S.B."/>
        </authorList>
    </citation>
    <scope>NUCLEOTIDE SEQUENCE [LARGE SCALE GENOMIC DNA]</scope>
    <source>
        <strain evidence="1 2">DC283</strain>
    </source>
</reference>
<dbReference type="Proteomes" id="UP000005050">
    <property type="component" value="Unassembled WGS sequence"/>
</dbReference>
<name>H3R8Z7_PANSE</name>
<gene>
    <name evidence="1" type="ORF">CKS_0094</name>
</gene>
<evidence type="ECO:0000313" key="2">
    <source>
        <dbReference type="Proteomes" id="UP000005050"/>
    </source>
</evidence>
<dbReference type="EMBL" id="AHIE01000002">
    <property type="protein sequence ID" value="EHU01660.1"/>
    <property type="molecule type" value="Genomic_DNA"/>
</dbReference>
<dbReference type="STRING" id="660596.DSJ_18565"/>
<proteinExistence type="predicted"/>